<dbReference type="RefSeq" id="WP_174139888.1">
    <property type="nucleotide sequence ID" value="NZ_JABUFE010000017.1"/>
</dbReference>
<accession>A0ABX2J1G0</accession>
<feature type="transmembrane region" description="Helical" evidence="1">
    <location>
        <begin position="110"/>
        <end position="126"/>
    </location>
</feature>
<feature type="transmembrane region" description="Helical" evidence="1">
    <location>
        <begin position="12"/>
        <end position="30"/>
    </location>
</feature>
<feature type="transmembrane region" description="Helical" evidence="1">
    <location>
        <begin position="67"/>
        <end position="90"/>
    </location>
</feature>
<dbReference type="Gene3D" id="3.40.1580.10">
    <property type="entry name" value="SMI1/KNR4-like"/>
    <property type="match status" value="1"/>
</dbReference>
<dbReference type="InterPro" id="IPR037883">
    <property type="entry name" value="Knr4/Smi1-like_sf"/>
</dbReference>
<dbReference type="Proteomes" id="UP000777935">
    <property type="component" value="Unassembled WGS sequence"/>
</dbReference>
<name>A0ABX2J1G0_9RHOB</name>
<dbReference type="EMBL" id="JABUFE010000017">
    <property type="protein sequence ID" value="NSX56738.1"/>
    <property type="molecule type" value="Genomic_DNA"/>
</dbReference>
<dbReference type="SMART" id="SM00860">
    <property type="entry name" value="SMI1_KNR4"/>
    <property type="match status" value="1"/>
</dbReference>
<keyword evidence="4" id="KW-1185">Reference proteome</keyword>
<evidence type="ECO:0000313" key="4">
    <source>
        <dbReference type="Proteomes" id="UP000777935"/>
    </source>
</evidence>
<gene>
    <name evidence="3" type="ORF">HRQ87_18295</name>
</gene>
<evidence type="ECO:0000259" key="2">
    <source>
        <dbReference type="SMART" id="SM00860"/>
    </source>
</evidence>
<reference evidence="3 4" key="1">
    <citation type="submission" date="2020-06" db="EMBL/GenBank/DDBJ databases">
        <title>Sulfitobacter algicola sp. nov., isolated from green algae.</title>
        <authorList>
            <person name="Wang C."/>
        </authorList>
    </citation>
    <scope>NUCLEOTIDE SEQUENCE [LARGE SCALE GENOMIC DNA]</scope>
    <source>
        <strain evidence="3 4">1151</strain>
    </source>
</reference>
<evidence type="ECO:0000256" key="1">
    <source>
        <dbReference type="SAM" id="Phobius"/>
    </source>
</evidence>
<organism evidence="3 4">
    <name type="scientific">Parasulfitobacter algicola</name>
    <dbReference type="NCBI Taxonomy" id="2614809"/>
    <lineage>
        <taxon>Bacteria</taxon>
        <taxon>Pseudomonadati</taxon>
        <taxon>Pseudomonadota</taxon>
        <taxon>Alphaproteobacteria</taxon>
        <taxon>Rhodobacterales</taxon>
        <taxon>Roseobacteraceae</taxon>
        <taxon>Parasulfitobacter</taxon>
    </lineage>
</organism>
<evidence type="ECO:0000313" key="3">
    <source>
        <dbReference type="EMBL" id="NSX56738.1"/>
    </source>
</evidence>
<dbReference type="InterPro" id="IPR018958">
    <property type="entry name" value="Knr4/Smi1-like_dom"/>
</dbReference>
<comment type="caution">
    <text evidence="3">The sequence shown here is derived from an EMBL/GenBank/DDBJ whole genome shotgun (WGS) entry which is preliminary data.</text>
</comment>
<sequence length="338" mass="38060">MSDSKNDSVISTLAATFSLALFPIALYYGFMGRSTWVIVPLSLAFVFSMYFGSDLKRDKGFKDTLDLVLDVIVMAGLSFFGIAAFFFVGFGISAAFYPDYDYIPALQRDLIVAAIVGGFSGLLTLADHAHARRKTQQTSDIENQNAFQLSDLRMTAETIFEQRYNDPNWTLQVAEAQIQKKEKELGLTLPDGLRALYHLQDGGPVRKVVVPAVRNPRPDNQQDWVNPFPSCREIFDVDSIETLSETAEYADLPNSVFQGAEHLIVISEFYGETMLVDCRPDAHNQIVFAQFYSGNWRRDAITFRDFKALWDTLRVTDEVAGEIELQIFDKATKPAVFH</sequence>
<protein>
    <submittedName>
        <fullName evidence="3">SMI1/KNR4 family protein</fullName>
    </submittedName>
</protein>
<dbReference type="SUPFAM" id="SSF160631">
    <property type="entry name" value="SMI1/KNR4-like"/>
    <property type="match status" value="1"/>
</dbReference>
<feature type="transmembrane region" description="Helical" evidence="1">
    <location>
        <begin position="36"/>
        <end position="55"/>
    </location>
</feature>
<proteinExistence type="predicted"/>
<keyword evidence="1" id="KW-0812">Transmembrane</keyword>
<keyword evidence="1" id="KW-0472">Membrane</keyword>
<keyword evidence="1" id="KW-1133">Transmembrane helix</keyword>
<feature type="domain" description="Knr4/Smi1-like" evidence="2">
    <location>
        <begin position="172"/>
        <end position="294"/>
    </location>
</feature>
<dbReference type="Pfam" id="PF09346">
    <property type="entry name" value="SMI1_KNR4"/>
    <property type="match status" value="1"/>
</dbReference>